<protein>
    <recommendedName>
        <fullName evidence="1">Protein SirB1 N-terminal domain-containing protein</fullName>
    </recommendedName>
</protein>
<accession>A0A382SP39</accession>
<dbReference type="Pfam" id="PF13371">
    <property type="entry name" value="TPR_9"/>
    <property type="match status" value="1"/>
</dbReference>
<dbReference type="EMBL" id="UINC01130559">
    <property type="protein sequence ID" value="SVD11694.1"/>
    <property type="molecule type" value="Genomic_DNA"/>
</dbReference>
<name>A0A382SP39_9ZZZZ</name>
<gene>
    <name evidence="2" type="ORF">METZ01_LOCUS364548</name>
</gene>
<dbReference type="Pfam" id="PF13369">
    <property type="entry name" value="Transglut_core2"/>
    <property type="match status" value="1"/>
</dbReference>
<evidence type="ECO:0000259" key="1">
    <source>
        <dbReference type="Pfam" id="PF13369"/>
    </source>
</evidence>
<proteinExistence type="predicted"/>
<organism evidence="2">
    <name type="scientific">marine metagenome</name>
    <dbReference type="NCBI Taxonomy" id="408172"/>
    <lineage>
        <taxon>unclassified sequences</taxon>
        <taxon>metagenomes</taxon>
        <taxon>ecological metagenomes</taxon>
    </lineage>
</organism>
<evidence type="ECO:0000313" key="2">
    <source>
        <dbReference type="EMBL" id="SVD11694.1"/>
    </source>
</evidence>
<sequence length="133" mass="15314">LGIEDHFIDPFHNGTIISKEEAMDLFKRLTANRKKWSESFLEPVTNREFIIRMLRNLKAAHLKIKDLPQTVKVLDMLVAINPKVIEERRDRGLIHYQLGNRAQALADLKFFSDSTAPSNKDKMVTKIIEELGA</sequence>
<reference evidence="2" key="1">
    <citation type="submission" date="2018-05" db="EMBL/GenBank/DDBJ databases">
        <authorList>
            <person name="Lanie J.A."/>
            <person name="Ng W.-L."/>
            <person name="Kazmierczak K.M."/>
            <person name="Andrzejewski T.M."/>
            <person name="Davidsen T.M."/>
            <person name="Wayne K.J."/>
            <person name="Tettelin H."/>
            <person name="Glass J.I."/>
            <person name="Rusch D."/>
            <person name="Podicherti R."/>
            <person name="Tsui H.-C.T."/>
            <person name="Winkler M.E."/>
        </authorList>
    </citation>
    <scope>NUCLEOTIDE SEQUENCE</scope>
</reference>
<dbReference type="AlphaFoldDB" id="A0A382SP39"/>
<feature type="non-terminal residue" evidence="2">
    <location>
        <position position="1"/>
    </location>
</feature>
<dbReference type="InterPro" id="IPR032698">
    <property type="entry name" value="SirB1_N"/>
</dbReference>
<dbReference type="InterPro" id="IPR011990">
    <property type="entry name" value="TPR-like_helical_dom_sf"/>
</dbReference>
<dbReference type="Gene3D" id="1.25.40.10">
    <property type="entry name" value="Tetratricopeptide repeat domain"/>
    <property type="match status" value="1"/>
</dbReference>
<feature type="domain" description="Protein SirB1 N-terminal" evidence="1">
    <location>
        <begin position="5"/>
        <end position="55"/>
    </location>
</feature>
<dbReference type="SUPFAM" id="SSF48452">
    <property type="entry name" value="TPR-like"/>
    <property type="match status" value="1"/>
</dbReference>